<keyword evidence="2" id="KW-1185">Reference proteome</keyword>
<keyword evidence="1" id="KW-0378">Hydrolase</keyword>
<dbReference type="RefSeq" id="WP_107285245.1">
    <property type="nucleotide sequence ID" value="NZ_PYMC01000024.1"/>
</dbReference>
<dbReference type="InterPro" id="IPR025984">
    <property type="entry name" value="DCTPP"/>
</dbReference>
<dbReference type="Proteomes" id="UP000240904">
    <property type="component" value="Unassembled WGS sequence"/>
</dbReference>
<sequence length="116" mass="13420">MSQIKELQLKLAEFAKEQDWEQFHTPKNLTMALSGEVGELTEIFQWLTDEQSFNLNNKQTSALNEELADVFLYLIRLADVTGVDLLKASEEKLQKNALKYPIEKCFGNAKKYTEFK</sequence>
<dbReference type="OrthoDB" id="9791898at2"/>
<dbReference type="CDD" id="cd11537">
    <property type="entry name" value="NTP-PPase_RS21-C6_like"/>
    <property type="match status" value="1"/>
</dbReference>
<reference evidence="1 2" key="1">
    <citation type="submission" date="2018-03" db="EMBL/GenBank/DDBJ databases">
        <title>Whole genome sequencing of Histamine producing bacteria.</title>
        <authorList>
            <person name="Butler K."/>
        </authorList>
    </citation>
    <scope>NUCLEOTIDE SEQUENCE [LARGE SCALE GENOMIC DNA]</scope>
    <source>
        <strain evidence="1 2">DSM 16190</strain>
    </source>
</reference>
<dbReference type="AlphaFoldDB" id="A0A2T3MSC3"/>
<dbReference type="PANTHER" id="PTHR14552:SF21">
    <property type="entry name" value="DCTP PYROPHOSPHATASE 1"/>
    <property type="match status" value="1"/>
</dbReference>
<dbReference type="PANTHER" id="PTHR14552">
    <property type="match status" value="1"/>
</dbReference>
<dbReference type="EMBL" id="PYMC01000024">
    <property type="protein sequence ID" value="PSW00649.1"/>
    <property type="molecule type" value="Genomic_DNA"/>
</dbReference>
<dbReference type="Pfam" id="PF12643">
    <property type="entry name" value="MazG-like"/>
    <property type="match status" value="1"/>
</dbReference>
<evidence type="ECO:0000313" key="1">
    <source>
        <dbReference type="EMBL" id="PSW00649.1"/>
    </source>
</evidence>
<gene>
    <name evidence="1" type="ORF">C9I89_20785</name>
</gene>
<dbReference type="GO" id="GO:0047429">
    <property type="term" value="F:nucleoside triphosphate diphosphatase activity"/>
    <property type="evidence" value="ECO:0007669"/>
    <property type="project" value="InterPro"/>
</dbReference>
<comment type="caution">
    <text evidence="1">The sequence shown here is derived from an EMBL/GenBank/DDBJ whole genome shotgun (WGS) entry which is preliminary data.</text>
</comment>
<dbReference type="GO" id="GO:0009143">
    <property type="term" value="P:nucleoside triphosphate catabolic process"/>
    <property type="evidence" value="ECO:0007669"/>
    <property type="project" value="InterPro"/>
</dbReference>
<dbReference type="PIRSF" id="PIRSF029826">
    <property type="entry name" value="UCP029826_pph"/>
    <property type="match status" value="1"/>
</dbReference>
<organism evidence="1 2">
    <name type="scientific">Photobacterium lipolyticum</name>
    <dbReference type="NCBI Taxonomy" id="266810"/>
    <lineage>
        <taxon>Bacteria</taxon>
        <taxon>Pseudomonadati</taxon>
        <taxon>Pseudomonadota</taxon>
        <taxon>Gammaproteobacteria</taxon>
        <taxon>Vibrionales</taxon>
        <taxon>Vibrionaceae</taxon>
        <taxon>Photobacterium</taxon>
    </lineage>
</organism>
<dbReference type="SUPFAM" id="SSF101386">
    <property type="entry name" value="all-alpha NTP pyrophosphatases"/>
    <property type="match status" value="1"/>
</dbReference>
<dbReference type="Gene3D" id="1.10.287.1080">
    <property type="entry name" value="MazG-like"/>
    <property type="match status" value="1"/>
</dbReference>
<accession>A0A2T3MSC3</accession>
<evidence type="ECO:0000313" key="2">
    <source>
        <dbReference type="Proteomes" id="UP000240904"/>
    </source>
</evidence>
<protein>
    <submittedName>
        <fullName evidence="1">Nucleotide pyrophosphohydrolase</fullName>
    </submittedName>
</protein>
<proteinExistence type="predicted"/>
<name>A0A2T3MSC3_9GAMM</name>